<dbReference type="Proteomes" id="UP000053095">
    <property type="component" value="Unassembled WGS sequence"/>
</dbReference>
<feature type="compositionally biased region" description="Polar residues" evidence="1">
    <location>
        <begin position="405"/>
        <end position="415"/>
    </location>
</feature>
<feature type="compositionally biased region" description="Basic and acidic residues" evidence="1">
    <location>
        <begin position="302"/>
        <end position="317"/>
    </location>
</feature>
<proteinExistence type="predicted"/>
<dbReference type="EMBL" id="DF933835">
    <property type="protein sequence ID" value="GAM40495.1"/>
    <property type="molecule type" value="Genomic_DNA"/>
</dbReference>
<feature type="region of interest" description="Disordered" evidence="1">
    <location>
        <begin position="272"/>
        <end position="437"/>
    </location>
</feature>
<accession>A0A6N4SL97</accession>
<evidence type="ECO:0000313" key="2">
    <source>
        <dbReference type="EMBL" id="GAM40495.1"/>
    </source>
</evidence>
<feature type="compositionally biased region" description="Low complexity" evidence="1">
    <location>
        <begin position="231"/>
        <end position="246"/>
    </location>
</feature>
<evidence type="ECO:0000313" key="3">
    <source>
        <dbReference type="Proteomes" id="UP000053095"/>
    </source>
</evidence>
<organism evidence="2 3">
    <name type="scientific">Talaromyces pinophilus</name>
    <name type="common">Penicillium pinophilum</name>
    <dbReference type="NCBI Taxonomy" id="128442"/>
    <lineage>
        <taxon>Eukaryota</taxon>
        <taxon>Fungi</taxon>
        <taxon>Dikarya</taxon>
        <taxon>Ascomycota</taxon>
        <taxon>Pezizomycotina</taxon>
        <taxon>Eurotiomycetes</taxon>
        <taxon>Eurotiomycetidae</taxon>
        <taxon>Eurotiales</taxon>
        <taxon>Trichocomaceae</taxon>
        <taxon>Talaromyces</taxon>
        <taxon>Talaromyces sect. Talaromyces</taxon>
    </lineage>
</organism>
<reference evidence="3" key="1">
    <citation type="journal article" date="2015" name="Genome Announc.">
        <title>Draft genome sequence of Talaromyces cellulolyticus strain Y-94, a source of lignocellulosic biomass-degrading enzymes.</title>
        <authorList>
            <person name="Fujii T."/>
            <person name="Koike H."/>
            <person name="Sawayama S."/>
            <person name="Yano S."/>
            <person name="Inoue H."/>
        </authorList>
    </citation>
    <scope>NUCLEOTIDE SEQUENCE [LARGE SCALE GENOMIC DNA]</scope>
    <source>
        <strain evidence="3">Y-94</strain>
    </source>
</reference>
<feature type="compositionally biased region" description="Basic and acidic residues" evidence="1">
    <location>
        <begin position="180"/>
        <end position="198"/>
    </location>
</feature>
<feature type="compositionally biased region" description="Polar residues" evidence="1">
    <location>
        <begin position="361"/>
        <end position="380"/>
    </location>
</feature>
<feature type="region of interest" description="Disordered" evidence="1">
    <location>
        <begin position="175"/>
        <end position="249"/>
    </location>
</feature>
<dbReference type="AlphaFoldDB" id="A0A6N4SL97"/>
<feature type="compositionally biased region" description="Acidic residues" evidence="1">
    <location>
        <begin position="205"/>
        <end position="214"/>
    </location>
</feature>
<evidence type="ECO:0000256" key="1">
    <source>
        <dbReference type="SAM" id="MobiDB-lite"/>
    </source>
</evidence>
<feature type="region of interest" description="Disordered" evidence="1">
    <location>
        <begin position="111"/>
        <end position="146"/>
    </location>
</feature>
<gene>
    <name evidence="2" type="ORF">TCE0_039r12887</name>
</gene>
<feature type="compositionally biased region" description="Acidic residues" evidence="1">
    <location>
        <begin position="427"/>
        <end position="437"/>
    </location>
</feature>
<name>A0A6N4SL97_TALPI</name>
<keyword evidence="3" id="KW-1185">Reference proteome</keyword>
<comment type="caution">
    <text evidence="2">The sequence shown here is derived from an EMBL/GenBank/DDBJ whole genome shotgun (WGS) entry which is preliminary data.</text>
</comment>
<sequence>MMRTNDPRIRQTLNQISHNIESANESAQEGFYRFGQQYLAPCFASIGNCLAECTAPCLPNRETQLRRRRRGRAELSFDFYDDWDNESANEGILGWGNDELDRLLAGSGSVRGVGGGVQQPRRQRKMSYGAARTRRKSSILPDQRDDPTVIPKSSFIGFLERLPWKIGPRGVKYRPSAADLQERPGRLPHDDDYIHPESSEAQPLIEEEDEEDAENVTGAIRQGKRQKRNRSTTQSSQETSNSLSSRGDLIFDDEDEDAVPLDDEFAVVLARRNTGFTSDEHLAGSGGRSRRTTSGQSSRSGKARERKESRIEIDAARTSEIASMAELSKEEQEAEAEEELEIVRRRSAAHQLAVIQGLARDTSQAAPRQTTSDFSSSNSPEARRSNPASIQEDDKPTEPFPSYPVTPTSQRSITPLSAKDREVQLNTDDENQDDAGD</sequence>
<protein>
    <submittedName>
        <fullName evidence="2">Uncharacterized protein</fullName>
    </submittedName>
</protein>